<dbReference type="GO" id="GO:0008289">
    <property type="term" value="F:lipid binding"/>
    <property type="evidence" value="ECO:0007669"/>
    <property type="project" value="InterPro"/>
</dbReference>
<evidence type="ECO:0000313" key="4">
    <source>
        <dbReference type="Proteomes" id="UP000292120"/>
    </source>
</evidence>
<organism evidence="3 4">
    <name type="scientific">Aquabacterium lacunae</name>
    <dbReference type="NCBI Taxonomy" id="2528630"/>
    <lineage>
        <taxon>Bacteria</taxon>
        <taxon>Pseudomonadati</taxon>
        <taxon>Pseudomonadota</taxon>
        <taxon>Betaproteobacteria</taxon>
        <taxon>Burkholderiales</taxon>
        <taxon>Aquabacterium</taxon>
    </lineage>
</organism>
<keyword evidence="4" id="KW-1185">Reference proteome</keyword>
<dbReference type="EMBL" id="SIXI01000012">
    <property type="protein sequence ID" value="TBO27584.1"/>
    <property type="molecule type" value="Genomic_DNA"/>
</dbReference>
<dbReference type="OrthoDB" id="5734556at2"/>
<proteinExistence type="predicted"/>
<feature type="chain" id="PRO_5020398690" description="START domain-containing protein" evidence="1">
    <location>
        <begin position="27"/>
        <end position="234"/>
    </location>
</feature>
<dbReference type="InterPro" id="IPR028347">
    <property type="entry name" value="START_dom_prot"/>
</dbReference>
<keyword evidence="1" id="KW-0732">Signal</keyword>
<evidence type="ECO:0000259" key="2">
    <source>
        <dbReference type="PROSITE" id="PS50848"/>
    </source>
</evidence>
<protein>
    <recommendedName>
        <fullName evidence="2">START domain-containing protein</fullName>
    </recommendedName>
</protein>
<feature type="domain" description="START" evidence="2">
    <location>
        <begin position="31"/>
        <end position="210"/>
    </location>
</feature>
<accession>A0A4Q9GYK9</accession>
<dbReference type="Gene3D" id="3.30.530.20">
    <property type="match status" value="1"/>
</dbReference>
<dbReference type="PROSITE" id="PS50848">
    <property type="entry name" value="START"/>
    <property type="match status" value="1"/>
</dbReference>
<dbReference type="Pfam" id="PF01852">
    <property type="entry name" value="START"/>
    <property type="match status" value="1"/>
</dbReference>
<dbReference type="AlphaFoldDB" id="A0A4Q9GYK9"/>
<dbReference type="InterPro" id="IPR002913">
    <property type="entry name" value="START_lipid-bd_dom"/>
</dbReference>
<reference evidence="3 4" key="1">
    <citation type="submission" date="2019-02" db="EMBL/GenBank/DDBJ databases">
        <title>Aquabacterium sp. strain KMB7.</title>
        <authorList>
            <person name="Chen W.-M."/>
        </authorList>
    </citation>
    <scope>NUCLEOTIDE SEQUENCE [LARGE SCALE GENOMIC DNA]</scope>
    <source>
        <strain evidence="3 4">KMB7</strain>
    </source>
</reference>
<dbReference type="RefSeq" id="WP_130969341.1">
    <property type="nucleotide sequence ID" value="NZ_SIXI01000012.1"/>
</dbReference>
<dbReference type="PIRSF" id="PIRSF039033">
    <property type="entry name" value="START_dom"/>
    <property type="match status" value="1"/>
</dbReference>
<feature type="signal peptide" evidence="1">
    <location>
        <begin position="1"/>
        <end position="26"/>
    </location>
</feature>
<gene>
    <name evidence="3" type="ORF">EYS42_16680</name>
</gene>
<dbReference type="InterPro" id="IPR023393">
    <property type="entry name" value="START-like_dom_sf"/>
</dbReference>
<dbReference type="Proteomes" id="UP000292120">
    <property type="component" value="Unassembled WGS sequence"/>
</dbReference>
<dbReference type="SUPFAM" id="SSF55961">
    <property type="entry name" value="Bet v1-like"/>
    <property type="match status" value="1"/>
</dbReference>
<sequence>MPISRRAVLSLTLALCSSTLPLGALAATGPWEPVKQGTAREDVSTWVRSVDGMAVKAFRGSTEVNQSALTVLALLADTQNLPNWIFKCASAQHPAGYGHDHTYARFKGIWPASPRDALFKRVVTQEPGGAIFIETREVAGYPPVADHVRIKSLHNIFRLTPLKGGWTKVEFETQVDLGGMVPGWLANLVSTEAALVTLEGLKREVTKPKYKIKSITELPDYYQRSKSITLPADH</sequence>
<name>A0A4Q9GYK9_9BURK</name>
<evidence type="ECO:0000256" key="1">
    <source>
        <dbReference type="SAM" id="SignalP"/>
    </source>
</evidence>
<evidence type="ECO:0000313" key="3">
    <source>
        <dbReference type="EMBL" id="TBO27584.1"/>
    </source>
</evidence>
<comment type="caution">
    <text evidence="3">The sequence shown here is derived from an EMBL/GenBank/DDBJ whole genome shotgun (WGS) entry which is preliminary data.</text>
</comment>